<evidence type="ECO:0000313" key="1">
    <source>
        <dbReference type="EMBL" id="MBK1670547.1"/>
    </source>
</evidence>
<sequence>MPFDSGRDGDFSPVNHLRRTGRYARVLERLRDADPPTFLVKSRVLIEACDPAGALRYADRKVLK</sequence>
<dbReference type="Proteomes" id="UP001296873">
    <property type="component" value="Unassembled WGS sequence"/>
</dbReference>
<keyword evidence="2" id="KW-1185">Reference proteome</keyword>
<organism evidence="1 2">
    <name type="scientific">Rhodovibrio sodomensis</name>
    <dbReference type="NCBI Taxonomy" id="1088"/>
    <lineage>
        <taxon>Bacteria</taxon>
        <taxon>Pseudomonadati</taxon>
        <taxon>Pseudomonadota</taxon>
        <taxon>Alphaproteobacteria</taxon>
        <taxon>Rhodospirillales</taxon>
        <taxon>Rhodovibrionaceae</taxon>
        <taxon>Rhodovibrio</taxon>
    </lineage>
</organism>
<evidence type="ECO:0000313" key="2">
    <source>
        <dbReference type="Proteomes" id="UP001296873"/>
    </source>
</evidence>
<protein>
    <submittedName>
        <fullName evidence="1">Uncharacterized protein</fullName>
    </submittedName>
</protein>
<proteinExistence type="predicted"/>
<accession>A0ABS1DKB8</accession>
<gene>
    <name evidence="1" type="ORF">CKO28_21225</name>
</gene>
<reference evidence="1 2" key="1">
    <citation type="journal article" date="2020" name="Microorganisms">
        <title>Osmotic Adaptation and Compatible Solute Biosynthesis of Phototrophic Bacteria as Revealed from Genome Analyses.</title>
        <authorList>
            <person name="Imhoff J.F."/>
            <person name="Rahn T."/>
            <person name="Kunzel S."/>
            <person name="Keller A."/>
            <person name="Neulinger S.C."/>
        </authorList>
    </citation>
    <scope>NUCLEOTIDE SEQUENCE [LARGE SCALE GENOMIC DNA]</scope>
    <source>
        <strain evidence="1 2">DSM 9895</strain>
    </source>
</reference>
<name>A0ABS1DKB8_9PROT</name>
<comment type="caution">
    <text evidence="1">The sequence shown here is derived from an EMBL/GenBank/DDBJ whole genome shotgun (WGS) entry which is preliminary data.</text>
</comment>
<dbReference type="EMBL" id="NRRL01000099">
    <property type="protein sequence ID" value="MBK1670547.1"/>
    <property type="molecule type" value="Genomic_DNA"/>
</dbReference>
<dbReference type="RefSeq" id="WP_200342912.1">
    <property type="nucleotide sequence ID" value="NZ_NRRL01000099.1"/>
</dbReference>